<dbReference type="PANTHER" id="PTHR33420">
    <property type="entry name" value="FIMBRIAL SUBUNIT ELFA-RELATED"/>
    <property type="match status" value="1"/>
</dbReference>
<dbReference type="SUPFAM" id="SSF49401">
    <property type="entry name" value="Bacterial adhesins"/>
    <property type="match status" value="1"/>
</dbReference>
<evidence type="ECO:0000256" key="4">
    <source>
        <dbReference type="ARBA" id="ARBA00023263"/>
    </source>
</evidence>
<dbReference type="OrthoDB" id="8970968at2"/>
<dbReference type="Proteomes" id="UP000295055">
    <property type="component" value="Unassembled WGS sequence"/>
</dbReference>
<dbReference type="Gene3D" id="2.60.40.1090">
    <property type="entry name" value="Fimbrial-type adhesion domain"/>
    <property type="match status" value="1"/>
</dbReference>
<evidence type="ECO:0000313" key="8">
    <source>
        <dbReference type="Proteomes" id="UP000295055"/>
    </source>
</evidence>
<evidence type="ECO:0000256" key="1">
    <source>
        <dbReference type="ARBA" id="ARBA00004561"/>
    </source>
</evidence>
<reference evidence="7 8" key="1">
    <citation type="submission" date="2019-03" db="EMBL/GenBank/DDBJ databases">
        <title>Genomic analyses of the natural microbiome of Caenorhabditis elegans.</title>
        <authorList>
            <person name="Samuel B."/>
        </authorList>
    </citation>
    <scope>NUCLEOTIDE SEQUENCE [LARGE SCALE GENOMIC DNA]</scope>
    <source>
        <strain evidence="7 8">JUb102</strain>
    </source>
</reference>
<dbReference type="Pfam" id="PF22003">
    <property type="entry name" value="MrkDrd"/>
    <property type="match status" value="1"/>
</dbReference>
<organism evidence="7 8">
    <name type="scientific">Providencia alcalifaciens</name>
    <dbReference type="NCBI Taxonomy" id="126385"/>
    <lineage>
        <taxon>Bacteria</taxon>
        <taxon>Pseudomonadati</taxon>
        <taxon>Pseudomonadota</taxon>
        <taxon>Gammaproteobacteria</taxon>
        <taxon>Enterobacterales</taxon>
        <taxon>Morganellaceae</taxon>
        <taxon>Providencia</taxon>
    </lineage>
</organism>
<dbReference type="PANTHER" id="PTHR33420:SF3">
    <property type="entry name" value="FIMBRIAL SUBUNIT ELFA"/>
    <property type="match status" value="1"/>
</dbReference>
<evidence type="ECO:0000259" key="6">
    <source>
        <dbReference type="Pfam" id="PF22003"/>
    </source>
</evidence>
<dbReference type="InterPro" id="IPR054160">
    <property type="entry name" value="MrkD_recept-bd"/>
</dbReference>
<protein>
    <submittedName>
        <fullName evidence="7">Type 1 fimbria pilin</fullName>
    </submittedName>
</protein>
<name>A0A4R3NTF3_9GAMM</name>
<evidence type="ECO:0000313" key="7">
    <source>
        <dbReference type="EMBL" id="TCT35639.1"/>
    </source>
</evidence>
<sequence>MSMIKKWRWLIGAGVLLTTQYALAFGYADVCYRKNVRPIDLNMTLGNVVVDPNLPVGGVIMRKQWPMRTNGYQSYLTCYGTNTLQAEVVMGGLRHLGDGVYQSSIPGIGMKFERGGNQVNILYPGTHTIYGGRNGVSVYLENSTFTLTLIKTARKTGSGTIANGQYTEYGYKHNTDPLIRTYLQGNAITIVSPSCLINGGREQNVTLAPIKRNQLTAYQAPVGEIDFDITMECNGGITSSGLTTFNIDFRGNASVSDVNGVLRNEEAGTNGAKGVGIQVIERSSKAPLSFTRSYKVGTVVNNQDDLLIFPLTARYFPYERAISAGDVRSHLVFNVTYD</sequence>
<feature type="domain" description="MrkD-like receptor binding" evidence="6">
    <location>
        <begin position="41"/>
        <end position="186"/>
    </location>
</feature>
<dbReference type="InterPro" id="IPR008966">
    <property type="entry name" value="Adhesion_dom_sf"/>
</dbReference>
<gene>
    <name evidence="7" type="ORF">EC835_10393</name>
</gene>
<dbReference type="InterPro" id="IPR050263">
    <property type="entry name" value="Bact_Fimbrial_Adh_Pro"/>
</dbReference>
<dbReference type="AlphaFoldDB" id="A0A4R3NTF3"/>
<accession>A0A4R3NTF3</accession>
<dbReference type="GO" id="GO:0043709">
    <property type="term" value="P:cell adhesion involved in single-species biofilm formation"/>
    <property type="evidence" value="ECO:0007669"/>
    <property type="project" value="TreeGrafter"/>
</dbReference>
<proteinExistence type="inferred from homology"/>
<dbReference type="Pfam" id="PF00419">
    <property type="entry name" value="Fimbrial"/>
    <property type="match status" value="1"/>
</dbReference>
<evidence type="ECO:0000256" key="2">
    <source>
        <dbReference type="ARBA" id="ARBA00006671"/>
    </source>
</evidence>
<dbReference type="RefSeq" id="WP_132495889.1">
    <property type="nucleotide sequence ID" value="NZ_SMAS01000003.1"/>
</dbReference>
<dbReference type="Gene3D" id="2.60.40.3310">
    <property type="match status" value="1"/>
</dbReference>
<dbReference type="GO" id="GO:0009289">
    <property type="term" value="C:pilus"/>
    <property type="evidence" value="ECO:0007669"/>
    <property type="project" value="UniProtKB-SubCell"/>
</dbReference>
<feature type="domain" description="Fimbrial-type adhesion" evidence="5">
    <location>
        <begin position="189"/>
        <end position="338"/>
    </location>
</feature>
<comment type="similarity">
    <text evidence="2">Belongs to the fimbrial protein family.</text>
</comment>
<evidence type="ECO:0000256" key="3">
    <source>
        <dbReference type="ARBA" id="ARBA00022729"/>
    </source>
</evidence>
<comment type="subcellular location">
    <subcellularLocation>
        <location evidence="1">Fimbrium</location>
    </subcellularLocation>
</comment>
<dbReference type="InterPro" id="IPR036937">
    <property type="entry name" value="Adhesion_dom_fimbrial_sf"/>
</dbReference>
<keyword evidence="4" id="KW-0281">Fimbrium</keyword>
<dbReference type="InterPro" id="IPR000259">
    <property type="entry name" value="Adhesion_dom_fimbrial"/>
</dbReference>
<dbReference type="EMBL" id="SMAS01000003">
    <property type="protein sequence ID" value="TCT35639.1"/>
    <property type="molecule type" value="Genomic_DNA"/>
</dbReference>
<evidence type="ECO:0000259" key="5">
    <source>
        <dbReference type="Pfam" id="PF00419"/>
    </source>
</evidence>
<comment type="caution">
    <text evidence="7">The sequence shown here is derived from an EMBL/GenBank/DDBJ whole genome shotgun (WGS) entry which is preliminary data.</text>
</comment>
<keyword evidence="3" id="KW-0732">Signal</keyword>